<reference evidence="7 8" key="1">
    <citation type="submission" date="2016-07" db="EMBL/GenBank/DDBJ databases">
        <title>Pervasive Adenine N6-methylation of Active Genes in Fungi.</title>
        <authorList>
            <consortium name="DOE Joint Genome Institute"/>
            <person name="Mondo S.J."/>
            <person name="Dannebaum R.O."/>
            <person name="Kuo R.C."/>
            <person name="Labutti K."/>
            <person name="Haridas S."/>
            <person name="Kuo A."/>
            <person name="Salamov A."/>
            <person name="Ahrendt S.R."/>
            <person name="Lipzen A."/>
            <person name="Sullivan W."/>
            <person name="Andreopoulos W.B."/>
            <person name="Clum A."/>
            <person name="Lindquist E."/>
            <person name="Daum C."/>
            <person name="Ramamoorthy G.K."/>
            <person name="Gryganskyi A."/>
            <person name="Culley D."/>
            <person name="Magnuson J.K."/>
            <person name="James T.Y."/>
            <person name="O'Malley M.A."/>
            <person name="Stajich J.E."/>
            <person name="Spatafora J.W."/>
            <person name="Visel A."/>
            <person name="Grigoriev I.V."/>
        </authorList>
    </citation>
    <scope>NUCLEOTIDE SEQUENCE [LARGE SCALE GENOMIC DNA]</scope>
    <source>
        <strain evidence="7 8">JEL800</strain>
    </source>
</reference>
<comment type="caution">
    <text evidence="7">The sequence shown here is derived from an EMBL/GenBank/DDBJ whole genome shotgun (WGS) entry which is preliminary data.</text>
</comment>
<evidence type="ECO:0000256" key="4">
    <source>
        <dbReference type="PROSITE-ProRule" id="PRU01100"/>
    </source>
</evidence>
<evidence type="ECO:0000256" key="1">
    <source>
        <dbReference type="ARBA" id="ARBA00007754"/>
    </source>
</evidence>
<keyword evidence="5" id="KW-0732">Signal</keyword>
<comment type="caution">
    <text evidence="4">Lacks conserved residue(s) required for the propagation of feature annotation.</text>
</comment>
<evidence type="ECO:0000313" key="7">
    <source>
        <dbReference type="EMBL" id="ORY48554.1"/>
    </source>
</evidence>
<evidence type="ECO:0000256" key="3">
    <source>
        <dbReference type="ARBA" id="ARBA00023295"/>
    </source>
</evidence>
<dbReference type="GO" id="GO:0016985">
    <property type="term" value="F:mannan endo-1,4-beta-mannosidase activity"/>
    <property type="evidence" value="ECO:0007669"/>
    <property type="project" value="InterPro"/>
</dbReference>
<dbReference type="PROSITE" id="PS51764">
    <property type="entry name" value="GH26"/>
    <property type="match status" value="1"/>
</dbReference>
<dbReference type="InterPro" id="IPR000805">
    <property type="entry name" value="Glyco_hydro_26"/>
</dbReference>
<dbReference type="Gene3D" id="3.20.20.80">
    <property type="entry name" value="Glycosidases"/>
    <property type="match status" value="1"/>
</dbReference>
<dbReference type="InterPro" id="IPR017853">
    <property type="entry name" value="GH"/>
</dbReference>
<keyword evidence="2" id="KW-0378">Hydrolase</keyword>
<dbReference type="PANTHER" id="PTHR40079">
    <property type="entry name" value="MANNAN ENDO-1,4-BETA-MANNOSIDASE E-RELATED"/>
    <property type="match status" value="1"/>
</dbReference>
<feature type="domain" description="GH26" evidence="6">
    <location>
        <begin position="11"/>
        <end position="342"/>
    </location>
</feature>
<evidence type="ECO:0000313" key="8">
    <source>
        <dbReference type="Proteomes" id="UP000193642"/>
    </source>
</evidence>
<evidence type="ECO:0000256" key="5">
    <source>
        <dbReference type="SAM" id="SignalP"/>
    </source>
</evidence>
<comment type="similarity">
    <text evidence="1 4">Belongs to the glycosyl hydrolase 26 family.</text>
</comment>
<dbReference type="GO" id="GO:0006080">
    <property type="term" value="P:substituted mannan metabolic process"/>
    <property type="evidence" value="ECO:0007669"/>
    <property type="project" value="InterPro"/>
</dbReference>
<evidence type="ECO:0000259" key="6">
    <source>
        <dbReference type="PROSITE" id="PS51764"/>
    </source>
</evidence>
<evidence type="ECO:0000256" key="2">
    <source>
        <dbReference type="ARBA" id="ARBA00022801"/>
    </source>
</evidence>
<dbReference type="Proteomes" id="UP000193642">
    <property type="component" value="Unassembled WGS sequence"/>
</dbReference>
<dbReference type="SUPFAM" id="SSF51445">
    <property type="entry name" value="(Trans)glycosidases"/>
    <property type="match status" value="1"/>
</dbReference>
<protein>
    <recommendedName>
        <fullName evidence="6">GH26 domain-containing protein</fullName>
    </recommendedName>
</protein>
<accession>A0A1Y2CNY1</accession>
<name>A0A1Y2CNY1_9FUNG</name>
<dbReference type="Pfam" id="PF02156">
    <property type="entry name" value="Glyco_hydro_26"/>
    <property type="match status" value="1"/>
</dbReference>
<dbReference type="PANTHER" id="PTHR40079:SF4">
    <property type="entry name" value="GH26 DOMAIN-CONTAINING PROTEIN-RELATED"/>
    <property type="match status" value="1"/>
</dbReference>
<organism evidence="7 8">
    <name type="scientific">Rhizoclosmatium globosum</name>
    <dbReference type="NCBI Taxonomy" id="329046"/>
    <lineage>
        <taxon>Eukaryota</taxon>
        <taxon>Fungi</taxon>
        <taxon>Fungi incertae sedis</taxon>
        <taxon>Chytridiomycota</taxon>
        <taxon>Chytridiomycota incertae sedis</taxon>
        <taxon>Chytridiomycetes</taxon>
        <taxon>Chytridiales</taxon>
        <taxon>Chytriomycetaceae</taxon>
        <taxon>Rhizoclosmatium</taxon>
    </lineage>
</organism>
<dbReference type="InterPro" id="IPR022790">
    <property type="entry name" value="GH26_dom"/>
</dbReference>
<keyword evidence="3" id="KW-0326">Glycosidase</keyword>
<sequence length="342" mass="37805">MLSKPFILLSLAVLARAASLYEPADGKIIFGAWVDSDDPKVAAAGGTNSGVGGDSPVSFNNRLGLNAGVFHKSQMLPLAISPYDQSELTANLTMVEQTGTDAIFFLTVYPDQSKANPYDLYTTADIQKLAQQLANISDPTKSGRRVMLRFAPEMNGNWFSYGNQPLRFVTEYRRIVDEIRKVTNRVSFVWAPNAANNYPFGGVIAGTSAADFAALDTNNDQKITIDDDPFTPYWPGDPNTGTPPHDNSVCPTNYFEMMVQGSAQVYVNPAYPFYDMFAKKYNKPFPSTAALPVGAGQVAIEQGFWQTYLNQAFFTKFPKAKMFINFEYVKTNGNVFRVFANR</sequence>
<dbReference type="OrthoDB" id="428177at2759"/>
<dbReference type="AlphaFoldDB" id="A0A1Y2CNY1"/>
<keyword evidence="8" id="KW-1185">Reference proteome</keyword>
<feature type="chain" id="PRO_5012530884" description="GH26 domain-containing protein" evidence="5">
    <location>
        <begin position="18"/>
        <end position="342"/>
    </location>
</feature>
<dbReference type="EMBL" id="MCGO01000011">
    <property type="protein sequence ID" value="ORY48554.1"/>
    <property type="molecule type" value="Genomic_DNA"/>
</dbReference>
<proteinExistence type="inferred from homology"/>
<gene>
    <name evidence="7" type="ORF">BCR33DRAFT_714314</name>
</gene>
<feature type="signal peptide" evidence="5">
    <location>
        <begin position="1"/>
        <end position="17"/>
    </location>
</feature>